<accession>A0A7H0RWW0</accession>
<name>A0A7H0RWW0_SALER</name>
<dbReference type="GeneID" id="66390628"/>
<evidence type="ECO:0000256" key="1">
    <source>
        <dbReference type="SAM" id="MobiDB-lite"/>
    </source>
</evidence>
<dbReference type="EMBL" id="CP061159">
    <property type="protein sequence ID" value="QNQ76313.1"/>
    <property type="molecule type" value="Genomic_DNA"/>
</dbReference>
<organism evidence="2">
    <name type="scientific">Salmonella enterica</name>
    <name type="common">Salmonella choleraesuis</name>
    <dbReference type="NCBI Taxonomy" id="28901"/>
    <lineage>
        <taxon>Bacteria</taxon>
        <taxon>Pseudomonadati</taxon>
        <taxon>Pseudomonadota</taxon>
        <taxon>Gammaproteobacteria</taxon>
        <taxon>Enterobacterales</taxon>
        <taxon>Enterobacteriaceae</taxon>
        <taxon>Salmonella</taxon>
    </lineage>
</organism>
<gene>
    <name evidence="2" type="ORF">H9I51_20160</name>
</gene>
<reference evidence="2" key="1">
    <citation type="submission" date="2020-09" db="EMBL/GenBank/DDBJ databases">
        <title>Complete genome sequence of Salmonella enterica strain K_SA184, multidrug resistance bacterium isolated from lamb (Ovis aries).</title>
        <authorList>
            <person name="Kim H.B."/>
        </authorList>
    </citation>
    <scope>NUCLEOTIDE SEQUENCE</scope>
    <source>
        <strain evidence="2">K_SA184</strain>
    </source>
</reference>
<feature type="region of interest" description="Disordered" evidence="1">
    <location>
        <begin position="1"/>
        <end position="22"/>
    </location>
</feature>
<evidence type="ECO:0000313" key="2">
    <source>
        <dbReference type="EMBL" id="QNQ76313.1"/>
    </source>
</evidence>
<sequence length="81" mass="9287">MMNKNNAGNLSEPNQARPVAAIRPSPEMQEMHFVLQDRCHTVLMPLETLLRCLREAEKLGEVPVIPEAWWSLLNCKYPEIS</sequence>
<protein>
    <submittedName>
        <fullName evidence="2">Uncharacterized protein</fullName>
    </submittedName>
</protein>
<feature type="compositionally biased region" description="Polar residues" evidence="1">
    <location>
        <begin position="1"/>
        <end position="14"/>
    </location>
</feature>
<dbReference type="RefSeq" id="WP_107146965.1">
    <property type="nucleotide sequence ID" value="NZ_CP061159.1"/>
</dbReference>
<dbReference type="AlphaFoldDB" id="A0A7H0RWW0"/>
<proteinExistence type="predicted"/>